<gene>
    <name evidence="1" type="ORF">ACFQ03_06305</name>
</gene>
<reference evidence="2" key="1">
    <citation type="journal article" date="2019" name="Int. J. Syst. Evol. Microbiol.">
        <title>The Global Catalogue of Microorganisms (GCM) 10K type strain sequencing project: providing services to taxonomists for standard genome sequencing and annotation.</title>
        <authorList>
            <consortium name="The Broad Institute Genomics Platform"/>
            <consortium name="The Broad Institute Genome Sequencing Center for Infectious Disease"/>
            <person name="Wu L."/>
            <person name="Ma J."/>
        </authorList>
    </citation>
    <scope>NUCLEOTIDE SEQUENCE [LARGE SCALE GENOMIC DNA]</scope>
    <source>
        <strain evidence="2">CCUG 57263</strain>
    </source>
</reference>
<dbReference type="InterPro" id="IPR047907">
    <property type="entry name" value="CD1375-like"/>
</dbReference>
<dbReference type="Proteomes" id="UP001597120">
    <property type="component" value="Unassembled WGS sequence"/>
</dbReference>
<evidence type="ECO:0000313" key="1">
    <source>
        <dbReference type="EMBL" id="MFD0868755.1"/>
    </source>
</evidence>
<dbReference type="NCBIfam" id="NF040910">
    <property type="entry name" value="CD1375_fam"/>
    <property type="match status" value="1"/>
</dbReference>
<proteinExistence type="predicted"/>
<sequence>MVAVCVTLILDGLMTFAEVPRTLKTKVQTALETMGLDTNGHPIKSA</sequence>
<dbReference type="RefSeq" id="WP_379286858.1">
    <property type="nucleotide sequence ID" value="NZ_JBHTIU010000023.1"/>
</dbReference>
<accession>A0ABW3D5M8</accession>
<comment type="caution">
    <text evidence="1">The sequence shown here is derived from an EMBL/GenBank/DDBJ whole genome shotgun (WGS) entry which is preliminary data.</text>
</comment>
<dbReference type="EMBL" id="JBHTIU010000023">
    <property type="protein sequence ID" value="MFD0868755.1"/>
    <property type="molecule type" value="Genomic_DNA"/>
</dbReference>
<name>A0ABW3D5M8_9BACL</name>
<evidence type="ECO:0000313" key="2">
    <source>
        <dbReference type="Proteomes" id="UP001597120"/>
    </source>
</evidence>
<organism evidence="1 2">
    <name type="scientific">Paenibacillus residui</name>
    <dbReference type="NCBI Taxonomy" id="629724"/>
    <lineage>
        <taxon>Bacteria</taxon>
        <taxon>Bacillati</taxon>
        <taxon>Bacillota</taxon>
        <taxon>Bacilli</taxon>
        <taxon>Bacillales</taxon>
        <taxon>Paenibacillaceae</taxon>
        <taxon>Paenibacillus</taxon>
    </lineage>
</organism>
<protein>
    <submittedName>
        <fullName evidence="1">CD1375 family protein</fullName>
    </submittedName>
</protein>
<keyword evidence="2" id="KW-1185">Reference proteome</keyword>